<dbReference type="OrthoDB" id="1522997at2"/>
<comment type="caution">
    <text evidence="7">The sequence shown here is derived from an EMBL/GenBank/DDBJ whole genome shotgun (WGS) entry which is preliminary data.</text>
</comment>
<dbReference type="EMBL" id="BJYS01000010">
    <property type="protein sequence ID" value="GEO04083.1"/>
    <property type="molecule type" value="Genomic_DNA"/>
</dbReference>
<dbReference type="Proteomes" id="UP000321532">
    <property type="component" value="Unassembled WGS sequence"/>
</dbReference>
<evidence type="ECO:0000259" key="6">
    <source>
        <dbReference type="Pfam" id="PF02826"/>
    </source>
</evidence>
<dbReference type="InterPro" id="IPR029753">
    <property type="entry name" value="D-isomer_DH_CS"/>
</dbReference>
<gene>
    <name evidence="7" type="ORF">AAE02nite_17470</name>
</gene>
<dbReference type="RefSeq" id="WP_146897273.1">
    <property type="nucleotide sequence ID" value="NZ_BJYS01000010.1"/>
</dbReference>
<evidence type="ECO:0000313" key="7">
    <source>
        <dbReference type="EMBL" id="GEO04083.1"/>
    </source>
</evidence>
<dbReference type="InterPro" id="IPR036291">
    <property type="entry name" value="NAD(P)-bd_dom_sf"/>
</dbReference>
<reference evidence="7 8" key="1">
    <citation type="submission" date="2019-07" db="EMBL/GenBank/DDBJ databases">
        <title>Whole genome shotgun sequence of Adhaeribacter aerolatus NBRC 106133.</title>
        <authorList>
            <person name="Hosoyama A."/>
            <person name="Uohara A."/>
            <person name="Ohji S."/>
            <person name="Ichikawa N."/>
        </authorList>
    </citation>
    <scope>NUCLEOTIDE SEQUENCE [LARGE SCALE GENOMIC DNA]</scope>
    <source>
        <strain evidence="7 8">NBRC 106133</strain>
    </source>
</reference>
<keyword evidence="3" id="KW-0520">NAD</keyword>
<feature type="domain" description="D-isomer specific 2-hydroxyacid dehydrogenase NAD-binding" evidence="6">
    <location>
        <begin position="110"/>
        <end position="291"/>
    </location>
</feature>
<sequence length="319" mass="35138">MTPSPISCLIIDQMHESIVPMLEEIGVAVDYRPEIKKEEIKAILPAYQGLVVRSKLNITADLIENADQLKFVARAGAGVDNVNEAALAQLNIALLNAPEGNKDAVGEFTLGLLLALFRNIVKADKEVRASQWLREPNRGEEIMGKTIGVIGYGHMGRAFARRLAAFGCTVLAYDKDDGVTADEFARLVPLADIFAQADVISLHIPFTPENRHFANGAFFDAFAKKFWFINTARGEIVNQPDLVDFLNRGKIKGAALDVLENEKLRTLTEAQKNNFDYLTAAGNVILTPHIGGWSHQSYVKINQVLVQKIKELLQKSAAD</sequence>
<accession>A0A512AWJ2</accession>
<dbReference type="Pfam" id="PF00389">
    <property type="entry name" value="2-Hacid_dh"/>
    <property type="match status" value="1"/>
</dbReference>
<dbReference type="SUPFAM" id="SSF51735">
    <property type="entry name" value="NAD(P)-binding Rossmann-fold domains"/>
    <property type="match status" value="1"/>
</dbReference>
<dbReference type="GO" id="GO:0016616">
    <property type="term" value="F:oxidoreductase activity, acting on the CH-OH group of donors, NAD or NADP as acceptor"/>
    <property type="evidence" value="ECO:0007669"/>
    <property type="project" value="InterPro"/>
</dbReference>
<keyword evidence="2 4" id="KW-0560">Oxidoreductase</keyword>
<dbReference type="Pfam" id="PF02826">
    <property type="entry name" value="2-Hacid_dh_C"/>
    <property type="match status" value="1"/>
</dbReference>
<dbReference type="PANTHER" id="PTHR42789">
    <property type="entry name" value="D-ISOMER SPECIFIC 2-HYDROXYACID DEHYDROGENASE FAMILY PROTEIN (AFU_ORTHOLOGUE AFUA_6G10090)"/>
    <property type="match status" value="1"/>
</dbReference>
<name>A0A512AWJ2_9BACT</name>
<keyword evidence="8" id="KW-1185">Reference proteome</keyword>
<organism evidence="7 8">
    <name type="scientific">Adhaeribacter aerolatus</name>
    <dbReference type="NCBI Taxonomy" id="670289"/>
    <lineage>
        <taxon>Bacteria</taxon>
        <taxon>Pseudomonadati</taxon>
        <taxon>Bacteroidota</taxon>
        <taxon>Cytophagia</taxon>
        <taxon>Cytophagales</taxon>
        <taxon>Hymenobacteraceae</taxon>
        <taxon>Adhaeribacter</taxon>
    </lineage>
</organism>
<protein>
    <submittedName>
        <fullName evidence="7">2-hydroxyacid dehydrogenase</fullName>
    </submittedName>
</protein>
<feature type="domain" description="D-isomer specific 2-hydroxyacid dehydrogenase catalytic" evidence="5">
    <location>
        <begin position="9"/>
        <end position="315"/>
    </location>
</feature>
<dbReference type="PROSITE" id="PS00670">
    <property type="entry name" value="D_2_HYDROXYACID_DH_2"/>
    <property type="match status" value="1"/>
</dbReference>
<evidence type="ECO:0000259" key="5">
    <source>
        <dbReference type="Pfam" id="PF00389"/>
    </source>
</evidence>
<dbReference type="AlphaFoldDB" id="A0A512AWJ2"/>
<evidence type="ECO:0000256" key="1">
    <source>
        <dbReference type="ARBA" id="ARBA00005854"/>
    </source>
</evidence>
<proteinExistence type="inferred from homology"/>
<dbReference type="InterPro" id="IPR006139">
    <property type="entry name" value="D-isomer_2_OHA_DH_cat_dom"/>
</dbReference>
<comment type="similarity">
    <text evidence="1 4">Belongs to the D-isomer specific 2-hydroxyacid dehydrogenase family.</text>
</comment>
<dbReference type="InterPro" id="IPR006140">
    <property type="entry name" value="D-isomer_DH_NAD-bd"/>
</dbReference>
<evidence type="ECO:0000313" key="8">
    <source>
        <dbReference type="Proteomes" id="UP000321532"/>
    </source>
</evidence>
<dbReference type="Gene3D" id="3.40.50.720">
    <property type="entry name" value="NAD(P)-binding Rossmann-like Domain"/>
    <property type="match status" value="2"/>
</dbReference>
<dbReference type="InterPro" id="IPR050857">
    <property type="entry name" value="D-2-hydroxyacid_DH"/>
</dbReference>
<dbReference type="SUPFAM" id="SSF52283">
    <property type="entry name" value="Formate/glycerate dehydrogenase catalytic domain-like"/>
    <property type="match status" value="1"/>
</dbReference>
<dbReference type="PANTHER" id="PTHR42789:SF1">
    <property type="entry name" value="D-ISOMER SPECIFIC 2-HYDROXYACID DEHYDROGENASE FAMILY PROTEIN (AFU_ORTHOLOGUE AFUA_6G10090)"/>
    <property type="match status" value="1"/>
</dbReference>
<evidence type="ECO:0000256" key="3">
    <source>
        <dbReference type="ARBA" id="ARBA00023027"/>
    </source>
</evidence>
<evidence type="ECO:0000256" key="4">
    <source>
        <dbReference type="RuleBase" id="RU003719"/>
    </source>
</evidence>
<evidence type="ECO:0000256" key="2">
    <source>
        <dbReference type="ARBA" id="ARBA00023002"/>
    </source>
</evidence>
<dbReference type="GO" id="GO:0051287">
    <property type="term" value="F:NAD binding"/>
    <property type="evidence" value="ECO:0007669"/>
    <property type="project" value="InterPro"/>
</dbReference>
<dbReference type="PROSITE" id="PS00671">
    <property type="entry name" value="D_2_HYDROXYACID_DH_3"/>
    <property type="match status" value="1"/>
</dbReference>